<dbReference type="InterPro" id="IPR013685">
    <property type="entry name" value="POTRA_FtsQ_type"/>
</dbReference>
<evidence type="ECO:0000259" key="10">
    <source>
        <dbReference type="PROSITE" id="PS51779"/>
    </source>
</evidence>
<sequence>MAGATTAERDGGRRRPDSGPRPRPPERRSPLARLRPRRPRPRTIVVLVLAVLLGGFGTWALYGSDWLRIERVSVHWSGGQHRLTEEQVLRAAAVPEGSPMASLDKDAVRARLLERLPRLASAEVVRGWPHGVTLKLTERRAEVLMPEDGGFTEVDGDGVPFGRTEEADAGVPLLELELEESASLRRFGEDRIRQEAVSVAAALPDALRGSTRVIRVTSFDSITLELSGDRVVRWGSAEESAAKADALEAVMNAAEDATYFDVSAPSAPAASGG</sequence>
<dbReference type="InterPro" id="IPR034746">
    <property type="entry name" value="POTRA"/>
</dbReference>
<evidence type="ECO:0000256" key="8">
    <source>
        <dbReference type="SAM" id="MobiDB-lite"/>
    </source>
</evidence>
<dbReference type="PANTHER" id="PTHR37820">
    <property type="entry name" value="CELL DIVISION PROTEIN DIVIB"/>
    <property type="match status" value="1"/>
</dbReference>
<evidence type="ECO:0000313" key="11">
    <source>
        <dbReference type="EMBL" id="MDT0447249.1"/>
    </source>
</evidence>
<gene>
    <name evidence="11" type="ORF">RM779_32335</name>
</gene>
<keyword evidence="4 9" id="KW-0812">Transmembrane</keyword>
<dbReference type="EMBL" id="JAVREV010000029">
    <property type="protein sequence ID" value="MDT0447249.1"/>
    <property type="molecule type" value="Genomic_DNA"/>
</dbReference>
<feature type="domain" description="POTRA" evidence="10">
    <location>
        <begin position="67"/>
        <end position="139"/>
    </location>
</feature>
<dbReference type="Gene3D" id="3.10.20.310">
    <property type="entry name" value="membrane protein fhac"/>
    <property type="match status" value="1"/>
</dbReference>
<accession>A0ABU2SE63</accession>
<dbReference type="PROSITE" id="PS51779">
    <property type="entry name" value="POTRA"/>
    <property type="match status" value="1"/>
</dbReference>
<evidence type="ECO:0000256" key="5">
    <source>
        <dbReference type="ARBA" id="ARBA00022989"/>
    </source>
</evidence>
<feature type="region of interest" description="Disordered" evidence="8">
    <location>
        <begin position="1"/>
        <end position="35"/>
    </location>
</feature>
<feature type="compositionally biased region" description="Basic and acidic residues" evidence="8">
    <location>
        <begin position="7"/>
        <end position="29"/>
    </location>
</feature>
<dbReference type="RefSeq" id="WP_311621366.1">
    <property type="nucleotide sequence ID" value="NZ_JAVREV010000029.1"/>
</dbReference>
<name>A0ABU2SE63_9ACTN</name>
<keyword evidence="3" id="KW-0132">Cell division</keyword>
<comment type="caution">
    <text evidence="11">The sequence shown here is derived from an EMBL/GenBank/DDBJ whole genome shotgun (WGS) entry which is preliminary data.</text>
</comment>
<dbReference type="PANTHER" id="PTHR37820:SF1">
    <property type="entry name" value="CELL DIVISION PROTEIN FTSQ"/>
    <property type="match status" value="1"/>
</dbReference>
<comment type="subcellular location">
    <subcellularLocation>
        <location evidence="1">Membrane</location>
    </subcellularLocation>
</comment>
<dbReference type="Proteomes" id="UP001183615">
    <property type="component" value="Unassembled WGS sequence"/>
</dbReference>
<proteinExistence type="predicted"/>
<evidence type="ECO:0000256" key="3">
    <source>
        <dbReference type="ARBA" id="ARBA00022618"/>
    </source>
</evidence>
<keyword evidence="5 9" id="KW-1133">Transmembrane helix</keyword>
<evidence type="ECO:0000256" key="7">
    <source>
        <dbReference type="ARBA" id="ARBA00023306"/>
    </source>
</evidence>
<evidence type="ECO:0000256" key="1">
    <source>
        <dbReference type="ARBA" id="ARBA00004370"/>
    </source>
</evidence>
<keyword evidence="2" id="KW-1003">Cell membrane</keyword>
<reference evidence="12" key="1">
    <citation type="submission" date="2023-07" db="EMBL/GenBank/DDBJ databases">
        <title>30 novel species of actinomycetes from the DSMZ collection.</title>
        <authorList>
            <person name="Nouioui I."/>
        </authorList>
    </citation>
    <scope>NUCLEOTIDE SEQUENCE [LARGE SCALE GENOMIC DNA]</scope>
    <source>
        <strain evidence="12">DSM 41886</strain>
    </source>
</reference>
<evidence type="ECO:0000256" key="6">
    <source>
        <dbReference type="ARBA" id="ARBA00023136"/>
    </source>
</evidence>
<evidence type="ECO:0000313" key="12">
    <source>
        <dbReference type="Proteomes" id="UP001183615"/>
    </source>
</evidence>
<evidence type="ECO:0000256" key="2">
    <source>
        <dbReference type="ARBA" id="ARBA00022475"/>
    </source>
</evidence>
<evidence type="ECO:0000256" key="9">
    <source>
        <dbReference type="SAM" id="Phobius"/>
    </source>
</evidence>
<organism evidence="11 12">
    <name type="scientific">Streptomyces johnsoniae</name>
    <dbReference type="NCBI Taxonomy" id="3075532"/>
    <lineage>
        <taxon>Bacteria</taxon>
        <taxon>Bacillati</taxon>
        <taxon>Actinomycetota</taxon>
        <taxon>Actinomycetes</taxon>
        <taxon>Kitasatosporales</taxon>
        <taxon>Streptomycetaceae</taxon>
        <taxon>Streptomyces</taxon>
    </lineage>
</organism>
<dbReference type="Pfam" id="PF08478">
    <property type="entry name" value="POTRA_1"/>
    <property type="match status" value="1"/>
</dbReference>
<evidence type="ECO:0000256" key="4">
    <source>
        <dbReference type="ARBA" id="ARBA00022692"/>
    </source>
</evidence>
<dbReference type="InterPro" id="IPR050487">
    <property type="entry name" value="FtsQ_DivIB"/>
</dbReference>
<keyword evidence="6 9" id="KW-0472">Membrane</keyword>
<keyword evidence="12" id="KW-1185">Reference proteome</keyword>
<keyword evidence="7" id="KW-0131">Cell cycle</keyword>
<protein>
    <submittedName>
        <fullName evidence="11">FtsQ-type POTRA domain-containing protein</fullName>
    </submittedName>
</protein>
<feature type="transmembrane region" description="Helical" evidence="9">
    <location>
        <begin position="43"/>
        <end position="62"/>
    </location>
</feature>